<dbReference type="EMBL" id="JAULSV010000003">
    <property type="protein sequence ID" value="KAK0648520.1"/>
    <property type="molecule type" value="Genomic_DNA"/>
</dbReference>
<accession>A0AA39YAS8</accession>
<organism evidence="2 3">
    <name type="scientific">Cercophora newfieldiana</name>
    <dbReference type="NCBI Taxonomy" id="92897"/>
    <lineage>
        <taxon>Eukaryota</taxon>
        <taxon>Fungi</taxon>
        <taxon>Dikarya</taxon>
        <taxon>Ascomycota</taxon>
        <taxon>Pezizomycotina</taxon>
        <taxon>Sordariomycetes</taxon>
        <taxon>Sordariomycetidae</taxon>
        <taxon>Sordariales</taxon>
        <taxon>Lasiosphaeriaceae</taxon>
        <taxon>Cercophora</taxon>
    </lineage>
</organism>
<keyword evidence="1" id="KW-0732">Signal</keyword>
<dbReference type="AlphaFoldDB" id="A0AA39YAS8"/>
<reference evidence="2" key="1">
    <citation type="submission" date="2023-06" db="EMBL/GenBank/DDBJ databases">
        <title>Genome-scale phylogeny and comparative genomics of the fungal order Sordariales.</title>
        <authorList>
            <consortium name="Lawrence Berkeley National Laboratory"/>
            <person name="Hensen N."/>
            <person name="Bonometti L."/>
            <person name="Westerberg I."/>
            <person name="Brannstrom I.O."/>
            <person name="Guillou S."/>
            <person name="Cros-Aarteil S."/>
            <person name="Calhoun S."/>
            <person name="Haridas S."/>
            <person name="Kuo A."/>
            <person name="Mondo S."/>
            <person name="Pangilinan J."/>
            <person name="Riley R."/>
            <person name="Labutti K."/>
            <person name="Andreopoulos B."/>
            <person name="Lipzen A."/>
            <person name="Chen C."/>
            <person name="Yanf M."/>
            <person name="Daum C."/>
            <person name="Ng V."/>
            <person name="Clum A."/>
            <person name="Steindorff A."/>
            <person name="Ohm R."/>
            <person name="Martin F."/>
            <person name="Silar P."/>
            <person name="Natvig D."/>
            <person name="Lalanne C."/>
            <person name="Gautier V."/>
            <person name="Ament-Velasquez S.L."/>
            <person name="Kruys A."/>
            <person name="Hutchinson M.I."/>
            <person name="Powell A.J."/>
            <person name="Barry K."/>
            <person name="Miller A.N."/>
            <person name="Grigoriev I.V."/>
            <person name="Debuchy R."/>
            <person name="Gladieux P."/>
            <person name="Thoren M.H."/>
            <person name="Johannesson H."/>
        </authorList>
    </citation>
    <scope>NUCLEOTIDE SEQUENCE</scope>
    <source>
        <strain evidence="2">SMH2532-1</strain>
    </source>
</reference>
<comment type="caution">
    <text evidence="2">The sequence shown here is derived from an EMBL/GenBank/DDBJ whole genome shotgun (WGS) entry which is preliminary data.</text>
</comment>
<proteinExistence type="predicted"/>
<evidence type="ECO:0000313" key="3">
    <source>
        <dbReference type="Proteomes" id="UP001174936"/>
    </source>
</evidence>
<name>A0AA39YAS8_9PEZI</name>
<sequence>MKTLIHLVAVIQLFLLPAVATYIYNGYLQQQTTVHTFTFIRIYNVTDPPPTCDDLVSAPEIFRVVSNIGDLDQYGGAYCEGKDCAWQTRDPSEIDTLSFNISGTRFTWSKETHKVRAPEPDWPLGLVMEQSPFARLGACLIMSWTARTLAAREDEFLGLRPSFAALPRCLSKRKFIDLVCAEWGGTRIFHHD</sequence>
<protein>
    <submittedName>
        <fullName evidence="2">Uncharacterized protein</fullName>
    </submittedName>
</protein>
<gene>
    <name evidence="2" type="ORF">B0T16DRAFT_455991</name>
</gene>
<feature type="signal peptide" evidence="1">
    <location>
        <begin position="1"/>
        <end position="20"/>
    </location>
</feature>
<evidence type="ECO:0000256" key="1">
    <source>
        <dbReference type="SAM" id="SignalP"/>
    </source>
</evidence>
<feature type="chain" id="PRO_5041320865" evidence="1">
    <location>
        <begin position="21"/>
        <end position="192"/>
    </location>
</feature>
<dbReference type="Proteomes" id="UP001174936">
    <property type="component" value="Unassembled WGS sequence"/>
</dbReference>
<keyword evidence="3" id="KW-1185">Reference proteome</keyword>
<evidence type="ECO:0000313" key="2">
    <source>
        <dbReference type="EMBL" id="KAK0648520.1"/>
    </source>
</evidence>